<dbReference type="GO" id="GO:0005886">
    <property type="term" value="C:plasma membrane"/>
    <property type="evidence" value="ECO:0007669"/>
    <property type="project" value="UniProtKB-SubCell"/>
</dbReference>
<feature type="transmembrane region" description="Helical" evidence="5">
    <location>
        <begin position="238"/>
        <end position="256"/>
    </location>
</feature>
<comment type="caution">
    <text evidence="6">The sequence shown here is derived from an EMBL/GenBank/DDBJ whole genome shotgun (WGS) entry which is preliminary data.</text>
</comment>
<evidence type="ECO:0000313" key="7">
    <source>
        <dbReference type="Proteomes" id="UP001139486"/>
    </source>
</evidence>
<dbReference type="Proteomes" id="UP001139486">
    <property type="component" value="Unassembled WGS sequence"/>
</dbReference>
<feature type="transmembrane region" description="Helical" evidence="5">
    <location>
        <begin position="208"/>
        <end position="229"/>
    </location>
</feature>
<keyword evidence="2 5" id="KW-0812">Transmembrane</keyword>
<feature type="transmembrane region" description="Helical" evidence="5">
    <location>
        <begin position="103"/>
        <end position="120"/>
    </location>
</feature>
<dbReference type="Pfam" id="PF01925">
    <property type="entry name" value="TauE"/>
    <property type="match status" value="1"/>
</dbReference>
<gene>
    <name evidence="6" type="ORF">M9979_11210</name>
</gene>
<organism evidence="6 7">
    <name type="scientific">Sphingomonas liriopis</name>
    <dbReference type="NCBI Taxonomy" id="2949094"/>
    <lineage>
        <taxon>Bacteria</taxon>
        <taxon>Pseudomonadati</taxon>
        <taxon>Pseudomonadota</taxon>
        <taxon>Alphaproteobacteria</taxon>
        <taxon>Sphingomonadales</taxon>
        <taxon>Sphingomonadaceae</taxon>
        <taxon>Sphingomonas</taxon>
    </lineage>
</organism>
<keyword evidence="5" id="KW-1003">Cell membrane</keyword>
<evidence type="ECO:0000256" key="3">
    <source>
        <dbReference type="ARBA" id="ARBA00022989"/>
    </source>
</evidence>
<evidence type="ECO:0000256" key="4">
    <source>
        <dbReference type="ARBA" id="ARBA00023136"/>
    </source>
</evidence>
<dbReference type="RefSeq" id="WP_254289438.1">
    <property type="nucleotide sequence ID" value="NZ_JAMLDY010000012.1"/>
</dbReference>
<comment type="subcellular location">
    <subcellularLocation>
        <location evidence="5">Cell membrane</location>
        <topology evidence="5">Multi-pass membrane protein</topology>
    </subcellularLocation>
    <subcellularLocation>
        <location evidence="1">Membrane</location>
        <topology evidence="1">Multi-pass membrane protein</topology>
    </subcellularLocation>
</comment>
<dbReference type="PANTHER" id="PTHR43701:SF2">
    <property type="entry name" value="MEMBRANE TRANSPORTER PROTEIN YJNA-RELATED"/>
    <property type="match status" value="1"/>
</dbReference>
<dbReference type="PANTHER" id="PTHR43701">
    <property type="entry name" value="MEMBRANE TRANSPORTER PROTEIN MJ0441-RELATED"/>
    <property type="match status" value="1"/>
</dbReference>
<comment type="similarity">
    <text evidence="5">Belongs to the 4-toluene sulfonate uptake permease (TSUP) (TC 2.A.102) family.</text>
</comment>
<accession>A0A9X2HXL0</accession>
<dbReference type="InterPro" id="IPR002781">
    <property type="entry name" value="TM_pro_TauE-like"/>
</dbReference>
<name>A0A9X2HXL0_9SPHN</name>
<evidence type="ECO:0000256" key="2">
    <source>
        <dbReference type="ARBA" id="ARBA00022692"/>
    </source>
</evidence>
<keyword evidence="7" id="KW-1185">Reference proteome</keyword>
<reference evidence="6" key="1">
    <citation type="submission" date="2022-05" db="EMBL/GenBank/DDBJ databases">
        <title>Sphingomonas sp. strain RP10 Genome sequencing and assembly.</title>
        <authorList>
            <person name="Kim I."/>
        </authorList>
    </citation>
    <scope>NUCLEOTIDE SEQUENCE</scope>
    <source>
        <strain evidence="6">RP10</strain>
    </source>
</reference>
<evidence type="ECO:0000256" key="1">
    <source>
        <dbReference type="ARBA" id="ARBA00004141"/>
    </source>
</evidence>
<feature type="transmembrane region" description="Helical" evidence="5">
    <location>
        <begin position="178"/>
        <end position="202"/>
    </location>
</feature>
<feature type="transmembrane region" description="Helical" evidence="5">
    <location>
        <begin position="6"/>
        <end position="39"/>
    </location>
</feature>
<feature type="transmembrane region" description="Helical" evidence="5">
    <location>
        <begin position="72"/>
        <end position="91"/>
    </location>
</feature>
<dbReference type="InterPro" id="IPR051598">
    <property type="entry name" value="TSUP/Inactive_protease-like"/>
</dbReference>
<feature type="transmembrane region" description="Helical" evidence="5">
    <location>
        <begin position="140"/>
        <end position="166"/>
    </location>
</feature>
<keyword evidence="3 5" id="KW-1133">Transmembrane helix</keyword>
<dbReference type="AlphaFoldDB" id="A0A9X2HXL0"/>
<dbReference type="EMBL" id="JAMLDY010000012">
    <property type="protein sequence ID" value="MCP3735438.1"/>
    <property type="molecule type" value="Genomic_DNA"/>
</dbReference>
<protein>
    <recommendedName>
        <fullName evidence="5">Probable membrane transporter protein</fullName>
    </recommendedName>
</protein>
<evidence type="ECO:0000313" key="6">
    <source>
        <dbReference type="EMBL" id="MCP3735438.1"/>
    </source>
</evidence>
<feature type="transmembrane region" description="Helical" evidence="5">
    <location>
        <begin position="46"/>
        <end position="66"/>
    </location>
</feature>
<keyword evidence="4 5" id="KW-0472">Membrane</keyword>
<sequence length="259" mass="25468">MGTTTILAALASGGVIGLILGLVGGGGSILAVPLLIYVVGVGSPHAAIGTAAVAVSLNALASLIGHARGGRVKWRCAGVFAVAGMIGAALGAELGKAFDGKRLLVLFGVLMIGVGLSMLRRRRRVEAPDVRLTRDSAATLLPRLIPIGLGVGLAAGFFGIGGGFLIVPGLIFATAMPLSYAIGTSLVVVGALGLTTATSYAASGLVDWGVTALLVAGGASGTGAGIALGRTLGTRKNVLERGFAVMVIVVGGYVVASSL</sequence>
<evidence type="ECO:0000256" key="5">
    <source>
        <dbReference type="RuleBase" id="RU363041"/>
    </source>
</evidence>
<proteinExistence type="inferred from homology"/>